<name>A0A397BBY9_APHAT</name>
<evidence type="ECO:0000313" key="4">
    <source>
        <dbReference type="Proteomes" id="UP000275652"/>
    </source>
</evidence>
<dbReference type="EMBL" id="QUTA01005537">
    <property type="protein sequence ID" value="RHY15305.1"/>
    <property type="molecule type" value="Genomic_DNA"/>
</dbReference>
<dbReference type="AlphaFoldDB" id="A0A397BBY9"/>
<protein>
    <submittedName>
        <fullName evidence="1">Uncharacterized protein</fullName>
    </submittedName>
</protein>
<organism evidence="1 3">
    <name type="scientific">Aphanomyces astaci</name>
    <name type="common">Crayfish plague agent</name>
    <dbReference type="NCBI Taxonomy" id="112090"/>
    <lineage>
        <taxon>Eukaryota</taxon>
        <taxon>Sar</taxon>
        <taxon>Stramenopiles</taxon>
        <taxon>Oomycota</taxon>
        <taxon>Saprolegniomycetes</taxon>
        <taxon>Saprolegniales</taxon>
        <taxon>Verrucalvaceae</taxon>
        <taxon>Aphanomyces</taxon>
    </lineage>
</organism>
<evidence type="ECO:0000313" key="1">
    <source>
        <dbReference type="EMBL" id="RHY15305.1"/>
    </source>
</evidence>
<comment type="caution">
    <text evidence="1">The sequence shown here is derived from an EMBL/GenBank/DDBJ whole genome shotgun (WGS) entry which is preliminary data.</text>
</comment>
<accession>A0A397BBY9</accession>
<sequence length="524" mass="58230">MTFAPPHATLSPQLTGLIERILTDAPSEHHVHYLNGYLHFHLLQSHNVVRLEQIRAFMVQTHGSTDGRPVSFEDMVSRQSTIWQEHFEKAKKDKETMATPRPTLDFLPNVIGIDIRVHARGRPDDAIYNASPYARKYLPRGNYIAQWQVADDRVLYFPMLRAYPKFTGHEDDGELLAGEHDSDSTSAITSEALSKYFTEPASETQSVISTTKENGEAAHLAVLKLQNGSFVYVVGSKNVHMAIQSARDIEPACAVGVTIPGTNPFAGAKAVAYGLMRMLDALEPAKRFLFEEFLWQTRLTASFELLCPGHQHVELLDVPHDTPVLFGFSLPTMEMMLPQICVNPLLGFAISTACGVRTVAFQVVPYTGLEFKAVLTAIKCAYQTEGKVNLYVNGRGNVIGLQKYKTAWYVSLRAIREKAKSFLTNVLGKKKVAVGEALRDSHQSVEKRFNAIKRFLQLSDASTAKYCELGKAFITYVATVRLANCGDSDTAKKTVQHDCVDLFPVVWQAFLVATGANDRIDCTV</sequence>
<dbReference type="PANTHER" id="PTHR38566:SF1">
    <property type="entry name" value="CHROMOSOME UNDETERMINED SCAFFOLD_18, WHOLE GENOME SHOTGUN SEQUENCE"/>
    <property type="match status" value="1"/>
</dbReference>
<dbReference type="PANTHER" id="PTHR38566">
    <property type="entry name" value="RNA_LIG_T4_1 DOMAIN-CONTAINING PROTEIN"/>
    <property type="match status" value="1"/>
</dbReference>
<reference evidence="1 3" key="2">
    <citation type="submission" date="2018-08" db="EMBL/GenBank/DDBJ databases">
        <title>Aphanomyces genome sequencing and annotation.</title>
        <authorList>
            <person name="Minardi D."/>
            <person name="Oidtmann B."/>
            <person name="Van Der Giezen M."/>
            <person name="Studholme D.J."/>
        </authorList>
    </citation>
    <scope>NUCLEOTIDE SEQUENCE [LARGE SCALE GENOMIC DNA]</scope>
    <source>
        <strain evidence="1 3">Yx</strain>
    </source>
</reference>
<dbReference type="Proteomes" id="UP000266239">
    <property type="component" value="Unassembled WGS sequence"/>
</dbReference>
<dbReference type="Proteomes" id="UP000275652">
    <property type="component" value="Unassembled WGS sequence"/>
</dbReference>
<proteinExistence type="predicted"/>
<gene>
    <name evidence="1" type="ORF">DYB25_005948</name>
    <name evidence="2" type="ORF">DYB28_001931</name>
</gene>
<evidence type="ECO:0000313" key="3">
    <source>
        <dbReference type="Proteomes" id="UP000266239"/>
    </source>
</evidence>
<evidence type="ECO:0000313" key="2">
    <source>
        <dbReference type="EMBL" id="RLO07181.1"/>
    </source>
</evidence>
<dbReference type="EMBL" id="QUTI01023841">
    <property type="protein sequence ID" value="RLO07181.1"/>
    <property type="molecule type" value="Genomic_DNA"/>
</dbReference>
<dbReference type="VEuPathDB" id="FungiDB:H257_15106"/>
<reference evidence="2 4" key="1">
    <citation type="journal article" date="2018" name="J. Invertebr. Pathol.">
        <title>New genotyping method for the causative agent of crayfish plague (Aphanomyces astaci) based on whole genome data.</title>
        <authorList>
            <person name="Minardi D."/>
            <person name="Studholme D.J."/>
            <person name="van der Giezen M."/>
            <person name="Pretto T."/>
            <person name="Oidtmann B."/>
        </authorList>
    </citation>
    <scope>NUCLEOTIDE SEQUENCE [LARGE SCALE GENOMIC DNA]</scope>
    <source>
        <strain evidence="2 4">KB13</strain>
    </source>
</reference>